<comment type="caution">
    <text evidence="2">The sequence shown here is derived from an EMBL/GenBank/DDBJ whole genome shotgun (WGS) entry which is preliminary data.</text>
</comment>
<feature type="region of interest" description="Disordered" evidence="1">
    <location>
        <begin position="49"/>
        <end position="132"/>
    </location>
</feature>
<evidence type="ECO:0000313" key="2">
    <source>
        <dbReference type="EMBL" id="RIB13919.1"/>
    </source>
</evidence>
<evidence type="ECO:0000256" key="1">
    <source>
        <dbReference type="SAM" id="MobiDB-lite"/>
    </source>
</evidence>
<organism evidence="2 3">
    <name type="scientific">Gigaspora rosea</name>
    <dbReference type="NCBI Taxonomy" id="44941"/>
    <lineage>
        <taxon>Eukaryota</taxon>
        <taxon>Fungi</taxon>
        <taxon>Fungi incertae sedis</taxon>
        <taxon>Mucoromycota</taxon>
        <taxon>Glomeromycotina</taxon>
        <taxon>Glomeromycetes</taxon>
        <taxon>Diversisporales</taxon>
        <taxon>Gigasporaceae</taxon>
        <taxon>Gigaspora</taxon>
    </lineage>
</organism>
<proteinExistence type="predicted"/>
<dbReference type="EMBL" id="QKWP01000880">
    <property type="protein sequence ID" value="RIB13919.1"/>
    <property type="molecule type" value="Genomic_DNA"/>
</dbReference>
<feature type="compositionally biased region" description="Low complexity" evidence="1">
    <location>
        <begin position="61"/>
        <end position="80"/>
    </location>
</feature>
<accession>A0A397UYT4</accession>
<gene>
    <name evidence="2" type="ORF">C2G38_2196552</name>
</gene>
<dbReference type="AlphaFoldDB" id="A0A397UYT4"/>
<reference evidence="2 3" key="1">
    <citation type="submission" date="2018-06" db="EMBL/GenBank/DDBJ databases">
        <title>Comparative genomics reveals the genomic features of Rhizophagus irregularis, R. cerebriforme, R. diaphanum and Gigaspora rosea, and their symbiotic lifestyle signature.</title>
        <authorList>
            <person name="Morin E."/>
            <person name="San Clemente H."/>
            <person name="Chen E.C.H."/>
            <person name="De La Providencia I."/>
            <person name="Hainaut M."/>
            <person name="Kuo A."/>
            <person name="Kohler A."/>
            <person name="Murat C."/>
            <person name="Tang N."/>
            <person name="Roy S."/>
            <person name="Loubradou J."/>
            <person name="Henrissat B."/>
            <person name="Grigoriev I.V."/>
            <person name="Corradi N."/>
            <person name="Roux C."/>
            <person name="Martin F.M."/>
        </authorList>
    </citation>
    <scope>NUCLEOTIDE SEQUENCE [LARGE SCALE GENOMIC DNA]</scope>
    <source>
        <strain evidence="2 3">DAOM 194757</strain>
    </source>
</reference>
<name>A0A397UYT4_9GLOM</name>
<dbReference type="Proteomes" id="UP000266673">
    <property type="component" value="Unassembled WGS sequence"/>
</dbReference>
<keyword evidence="3" id="KW-1185">Reference proteome</keyword>
<feature type="compositionally biased region" description="Basic and acidic residues" evidence="1">
    <location>
        <begin position="82"/>
        <end position="94"/>
    </location>
</feature>
<feature type="compositionally biased region" description="Low complexity" evidence="1">
    <location>
        <begin position="96"/>
        <end position="126"/>
    </location>
</feature>
<protein>
    <submittedName>
        <fullName evidence="2">Uncharacterized protein</fullName>
    </submittedName>
</protein>
<sequence>MKVTKCSIHSKKFKKCDYKKRKVITNKKIDDEFYSALLLIFSRIKNKPILLPNDNNRPDDNSNTQTTSTTNTPSPRPTTTKPDFDFPKRPKDLPIPEESTTNSTTTTIPPSTTSTKTTDIPSKTISELPEPTSDSNVSCPICKLEFTQIEIEEHLKDHIKNPLLEDLIRNKLQIKKSATEFKNIKAIFYKLTDIEIRELIETLKKYIEKYANEIEGKLLKLKHLLELQNNILEIDNTTLSNANKSLQQKYFTLNHNYLNLIKYNTKTINYLFGKLF</sequence>
<evidence type="ECO:0000313" key="3">
    <source>
        <dbReference type="Proteomes" id="UP000266673"/>
    </source>
</evidence>